<dbReference type="PANTHER" id="PTHR33175">
    <property type="entry name" value="DNA-BINDING PROTEIN HU"/>
    <property type="match status" value="1"/>
</dbReference>
<gene>
    <name evidence="5" type="ORF">IAQ67_28990</name>
</gene>
<geneLocation type="plasmid" evidence="5 6">
    <name>pPlas1</name>
</geneLocation>
<sequence length="105" mass="11584">MAKKHLTDIVNSVHADVDISLRKSDIEAVLRKAFDYMGDVLAANEKLYLIGFMNLEPKDYGAKQSKNPQTGEPMVIPPYRTVLGSPSEALKVKLKNGHAKDHPPA</sequence>
<dbReference type="Gene3D" id="4.10.520.10">
    <property type="entry name" value="IHF-like DNA-binding proteins"/>
    <property type="match status" value="1"/>
</dbReference>
<dbReference type="InterPro" id="IPR000119">
    <property type="entry name" value="Hist_DNA-bd"/>
</dbReference>
<comment type="similarity">
    <text evidence="1 4">Belongs to the bacterial histone-like protein family.</text>
</comment>
<evidence type="ECO:0000256" key="1">
    <source>
        <dbReference type="ARBA" id="ARBA00010529"/>
    </source>
</evidence>
<dbReference type="RefSeq" id="WP_190299700.1">
    <property type="nucleotide sequence ID" value="NZ_CP061173.1"/>
</dbReference>
<dbReference type="GO" id="GO:0030261">
    <property type="term" value="P:chromosome condensation"/>
    <property type="evidence" value="ECO:0007669"/>
    <property type="project" value="UniProtKB-KW"/>
</dbReference>
<dbReference type="SMART" id="SM00411">
    <property type="entry name" value="BHL"/>
    <property type="match status" value="1"/>
</dbReference>
<keyword evidence="5" id="KW-0614">Plasmid</keyword>
<accession>A0A7H0YH35</accession>
<dbReference type="InterPro" id="IPR010992">
    <property type="entry name" value="IHF-like_DNA-bd_dom_sf"/>
</dbReference>
<dbReference type="Proteomes" id="UP000516384">
    <property type="component" value="Plasmid pPlas1"/>
</dbReference>
<dbReference type="CDD" id="cd13832">
    <property type="entry name" value="IHF"/>
    <property type="match status" value="1"/>
</dbReference>
<evidence type="ECO:0000256" key="4">
    <source>
        <dbReference type="RuleBase" id="RU003939"/>
    </source>
</evidence>
<proteinExistence type="inferred from homology"/>
<dbReference type="Pfam" id="PF00216">
    <property type="entry name" value="Bac_DNA_binding"/>
    <property type="match status" value="1"/>
</dbReference>
<evidence type="ECO:0000313" key="6">
    <source>
        <dbReference type="Proteomes" id="UP000516384"/>
    </source>
</evidence>
<dbReference type="GO" id="GO:0030527">
    <property type="term" value="F:structural constituent of chromatin"/>
    <property type="evidence" value="ECO:0007669"/>
    <property type="project" value="InterPro"/>
</dbReference>
<dbReference type="GO" id="GO:0003677">
    <property type="term" value="F:DNA binding"/>
    <property type="evidence" value="ECO:0007669"/>
    <property type="project" value="UniProtKB-KW"/>
</dbReference>
<evidence type="ECO:0000256" key="3">
    <source>
        <dbReference type="ARBA" id="ARBA00023125"/>
    </source>
</evidence>
<dbReference type="PANTHER" id="PTHR33175:SF3">
    <property type="entry name" value="DNA-BINDING PROTEIN HU-BETA"/>
    <property type="match status" value="1"/>
</dbReference>
<evidence type="ECO:0000313" key="5">
    <source>
        <dbReference type="EMBL" id="QNR70393.1"/>
    </source>
</evidence>
<keyword evidence="3 5" id="KW-0238">DNA-binding</keyword>
<reference evidence="5 6" key="1">
    <citation type="submission" date="2020-09" db="EMBL/GenBank/DDBJ databases">
        <title>Characterization of Paenibacillus peoriae strain ZF390 with broad-spectrum antimicrobial activity as a potential biocontrol agent.</title>
        <authorList>
            <person name="Li L."/>
            <person name="Zhao Y."/>
            <person name="Li B."/>
            <person name="Xie X."/>
        </authorList>
    </citation>
    <scope>NUCLEOTIDE SEQUENCE [LARGE SCALE GENOMIC DNA]</scope>
    <source>
        <strain evidence="5 6">ZF390</strain>
        <plasmid evidence="5 6">pPlas1</plasmid>
    </source>
</reference>
<evidence type="ECO:0000256" key="2">
    <source>
        <dbReference type="ARBA" id="ARBA00023067"/>
    </source>
</evidence>
<keyword evidence="2" id="KW-0226">DNA condensation</keyword>
<organism evidence="5 6">
    <name type="scientific">Paenibacillus peoriae</name>
    <dbReference type="NCBI Taxonomy" id="59893"/>
    <lineage>
        <taxon>Bacteria</taxon>
        <taxon>Bacillati</taxon>
        <taxon>Bacillota</taxon>
        <taxon>Bacilli</taxon>
        <taxon>Bacillales</taxon>
        <taxon>Paenibacillaceae</taxon>
        <taxon>Paenibacillus</taxon>
    </lineage>
</organism>
<dbReference type="EMBL" id="CP061173">
    <property type="protein sequence ID" value="QNR70393.1"/>
    <property type="molecule type" value="Genomic_DNA"/>
</dbReference>
<dbReference type="AlphaFoldDB" id="A0A7H0YH35"/>
<name>A0A7H0YH35_9BACL</name>
<dbReference type="GO" id="GO:0005829">
    <property type="term" value="C:cytosol"/>
    <property type="evidence" value="ECO:0007669"/>
    <property type="project" value="TreeGrafter"/>
</dbReference>
<protein>
    <submittedName>
        <fullName evidence="5">HU family DNA-binding protein</fullName>
    </submittedName>
</protein>
<dbReference type="SUPFAM" id="SSF47729">
    <property type="entry name" value="IHF-like DNA-binding proteins"/>
    <property type="match status" value="1"/>
</dbReference>